<evidence type="ECO:0000256" key="4">
    <source>
        <dbReference type="ARBA" id="ARBA00053394"/>
    </source>
</evidence>
<evidence type="ECO:0000259" key="6">
    <source>
        <dbReference type="SMART" id="SM00244"/>
    </source>
</evidence>
<keyword evidence="8" id="KW-1185">Reference proteome</keyword>
<dbReference type="AlphaFoldDB" id="E4XI85"/>
<protein>
    <recommendedName>
        <fullName evidence="5">Podocin</fullName>
    </recommendedName>
</protein>
<reference evidence="7" key="1">
    <citation type="journal article" date="2010" name="Science">
        <title>Plasticity of animal genome architecture unmasked by rapid evolution of a pelagic tunicate.</title>
        <authorList>
            <person name="Denoeud F."/>
            <person name="Henriet S."/>
            <person name="Mungpakdee S."/>
            <person name="Aury J.M."/>
            <person name="Da Silva C."/>
            <person name="Brinkmann H."/>
            <person name="Mikhaleva J."/>
            <person name="Olsen L.C."/>
            <person name="Jubin C."/>
            <person name="Canestro C."/>
            <person name="Bouquet J.M."/>
            <person name="Danks G."/>
            <person name="Poulain J."/>
            <person name="Campsteijn C."/>
            <person name="Adamski M."/>
            <person name="Cross I."/>
            <person name="Yadetie F."/>
            <person name="Muffato M."/>
            <person name="Louis A."/>
            <person name="Butcher S."/>
            <person name="Tsagkogeorga G."/>
            <person name="Konrad A."/>
            <person name="Singh S."/>
            <person name="Jensen M.F."/>
            <person name="Cong E.H."/>
            <person name="Eikeseth-Otteraa H."/>
            <person name="Noel B."/>
            <person name="Anthouard V."/>
            <person name="Porcel B.M."/>
            <person name="Kachouri-Lafond R."/>
            <person name="Nishino A."/>
            <person name="Ugolini M."/>
            <person name="Chourrout P."/>
            <person name="Nishida H."/>
            <person name="Aasland R."/>
            <person name="Huzurbazar S."/>
            <person name="Westhof E."/>
            <person name="Delsuc F."/>
            <person name="Lehrach H."/>
            <person name="Reinhardt R."/>
            <person name="Weissenbach J."/>
            <person name="Roy S.W."/>
            <person name="Artiguenave F."/>
            <person name="Postlethwait J.H."/>
            <person name="Manak J.R."/>
            <person name="Thompson E.M."/>
            <person name="Jaillon O."/>
            <person name="Du Pasquier L."/>
            <person name="Boudinot P."/>
            <person name="Liberles D.A."/>
            <person name="Volff J.N."/>
            <person name="Philippe H."/>
            <person name="Lenhard B."/>
            <person name="Roest Crollius H."/>
            <person name="Wincker P."/>
            <person name="Chourrout D."/>
        </authorList>
    </citation>
    <scope>NUCLEOTIDE SEQUENCE [LARGE SCALE GENOMIC DNA]</scope>
</reference>
<name>E4XI85_OIKDI</name>
<dbReference type="Pfam" id="PF01145">
    <property type="entry name" value="Band_7"/>
    <property type="match status" value="1"/>
</dbReference>
<dbReference type="InterPro" id="IPR001972">
    <property type="entry name" value="Stomatin_HflK_fam"/>
</dbReference>
<dbReference type="OrthoDB" id="434619at2759"/>
<dbReference type="FunCoup" id="E4XI85">
    <property type="interactions" value="851"/>
</dbReference>
<dbReference type="PRINTS" id="PR00721">
    <property type="entry name" value="STOMATIN"/>
</dbReference>
<dbReference type="InterPro" id="IPR001107">
    <property type="entry name" value="Band_7"/>
</dbReference>
<dbReference type="GO" id="GO:0009898">
    <property type="term" value="C:cytoplasmic side of plasma membrane"/>
    <property type="evidence" value="ECO:0007669"/>
    <property type="project" value="UniProtKB-ARBA"/>
</dbReference>
<dbReference type="SMART" id="SM00244">
    <property type="entry name" value="PHB"/>
    <property type="match status" value="1"/>
</dbReference>
<organism evidence="7">
    <name type="scientific">Oikopleura dioica</name>
    <name type="common">Tunicate</name>
    <dbReference type="NCBI Taxonomy" id="34765"/>
    <lineage>
        <taxon>Eukaryota</taxon>
        <taxon>Metazoa</taxon>
        <taxon>Chordata</taxon>
        <taxon>Tunicata</taxon>
        <taxon>Appendicularia</taxon>
        <taxon>Copelata</taxon>
        <taxon>Oikopleuridae</taxon>
        <taxon>Oikopleura</taxon>
    </lineage>
</organism>
<dbReference type="InParanoid" id="E4XI85"/>
<gene>
    <name evidence="7" type="ORF">GSOID_T00011224001</name>
</gene>
<evidence type="ECO:0000256" key="5">
    <source>
        <dbReference type="ARBA" id="ARBA00071670"/>
    </source>
</evidence>
<dbReference type="PANTHER" id="PTHR43327">
    <property type="entry name" value="STOMATIN-LIKE PROTEIN 2, MITOCHONDRIAL"/>
    <property type="match status" value="1"/>
</dbReference>
<sequence>MLSSNRLVQKCLKRNNASKTLSWFSRVAFPVNFVPQQEIYVIERFGKYARSAPGGPMFKVPVIERVAYVQVLKELVITVDNQKAITKDNVTIDIDGVLYIKIKDAEKASYGVDNSEFAIKQLAQTTMRSEIGKLTLDGLFSEREELNSRICTSINGASQEWGMSALRYEIKDIEIPSEIRHAMQRQVEAERTKRAEILRSEGLRESAINEAEGQRQARILQSEAQRMELINEAEGERQAAILRAEAKAKAIEVVAERLSGENGRQAADYDLAAQYIEAFSELAQEGNTLILPADVGNIPSTVATAMTTLEKISSARNQK</sequence>
<comment type="function">
    <text evidence="4">Plays a role in the regulation of glomerular permeability, acting probably as a linker between the plasma membrane and the cytoskeleton.</text>
</comment>
<dbReference type="EMBL" id="FN653054">
    <property type="protein sequence ID" value="CBY10286.1"/>
    <property type="molecule type" value="Genomic_DNA"/>
</dbReference>
<accession>E4XI85</accession>
<dbReference type="Gene3D" id="3.30.479.30">
    <property type="entry name" value="Band 7 domain"/>
    <property type="match status" value="1"/>
</dbReference>
<dbReference type="CDD" id="cd08829">
    <property type="entry name" value="SPFH_paraslipin"/>
    <property type="match status" value="1"/>
</dbReference>
<dbReference type="InterPro" id="IPR036013">
    <property type="entry name" value="Band_7/SPFH_dom_sf"/>
</dbReference>
<dbReference type="SUPFAM" id="SSF117892">
    <property type="entry name" value="Band 7/SPFH domain"/>
    <property type="match status" value="1"/>
</dbReference>
<dbReference type="InterPro" id="IPR032435">
    <property type="entry name" value="STML2-like_C"/>
</dbReference>
<dbReference type="Pfam" id="PF16200">
    <property type="entry name" value="Band_7_C"/>
    <property type="match status" value="1"/>
</dbReference>
<feature type="domain" description="Band 7" evidence="6">
    <location>
        <begin position="29"/>
        <end position="187"/>
    </location>
</feature>
<dbReference type="InterPro" id="IPR050710">
    <property type="entry name" value="Band7/mec-2_domain"/>
</dbReference>
<dbReference type="FunFam" id="3.30.479.30:FF:000004">
    <property type="entry name" value="Putative membrane protease family, stomatin"/>
    <property type="match status" value="1"/>
</dbReference>
<evidence type="ECO:0000256" key="1">
    <source>
        <dbReference type="ARBA" id="ARBA00004173"/>
    </source>
</evidence>
<proteinExistence type="inferred from homology"/>
<evidence type="ECO:0000313" key="7">
    <source>
        <dbReference type="EMBL" id="CBY10286.1"/>
    </source>
</evidence>
<comment type="similarity">
    <text evidence="2">Belongs to the band 7/mec-2 family.</text>
</comment>
<comment type="subcellular location">
    <subcellularLocation>
        <location evidence="1">Mitochondrion</location>
    </subcellularLocation>
</comment>
<dbReference type="Proteomes" id="UP000001307">
    <property type="component" value="Unassembled WGS sequence"/>
</dbReference>
<evidence type="ECO:0000313" key="8">
    <source>
        <dbReference type="Proteomes" id="UP000001307"/>
    </source>
</evidence>
<dbReference type="PANTHER" id="PTHR43327:SF10">
    <property type="entry name" value="STOMATIN-LIKE PROTEIN 2, MITOCHONDRIAL"/>
    <property type="match status" value="1"/>
</dbReference>
<dbReference type="GO" id="GO:0005739">
    <property type="term" value="C:mitochondrion"/>
    <property type="evidence" value="ECO:0007669"/>
    <property type="project" value="UniProtKB-SubCell"/>
</dbReference>
<evidence type="ECO:0000256" key="3">
    <source>
        <dbReference type="ARBA" id="ARBA00023128"/>
    </source>
</evidence>
<evidence type="ECO:0000256" key="2">
    <source>
        <dbReference type="ARBA" id="ARBA00008164"/>
    </source>
</evidence>
<keyword evidence="3" id="KW-0496">Mitochondrion</keyword>